<dbReference type="EMBL" id="LCWV01000025">
    <property type="protein sequence ID" value="PWI66426.1"/>
    <property type="molecule type" value="Genomic_DNA"/>
</dbReference>
<dbReference type="InterPro" id="IPR050259">
    <property type="entry name" value="SDR"/>
</dbReference>
<dbReference type="Pfam" id="PF00106">
    <property type="entry name" value="adh_short"/>
    <property type="match status" value="1"/>
</dbReference>
<dbReference type="PRINTS" id="PR00081">
    <property type="entry name" value="GDHRDH"/>
</dbReference>
<evidence type="ECO:0000256" key="3">
    <source>
        <dbReference type="ARBA" id="ARBA00048508"/>
    </source>
</evidence>
<protein>
    <recommendedName>
        <fullName evidence="2">3-oxoacyl-[acyl-carrier-protein] reductase</fullName>
        <ecNumber evidence="2">1.1.1.100</ecNumber>
    </recommendedName>
</protein>
<dbReference type="PANTHER" id="PTHR42879:SF2">
    <property type="entry name" value="3-OXOACYL-[ACYL-CARRIER-PROTEIN] REDUCTASE FABG"/>
    <property type="match status" value="1"/>
</dbReference>
<reference evidence="4" key="3">
    <citation type="submission" date="2023-11" db="EMBL/GenBank/DDBJ databases">
        <authorList>
            <person name="Beijen E."/>
            <person name="Ohm R.A."/>
        </authorList>
    </citation>
    <scope>NUCLEOTIDE SEQUENCE</scope>
    <source>
        <strain evidence="4">CBS 150709</strain>
    </source>
</reference>
<accession>A0A2U3DW00</accession>
<dbReference type="CDD" id="cd05233">
    <property type="entry name" value="SDR_c"/>
    <property type="match status" value="1"/>
</dbReference>
<comment type="caution">
    <text evidence="5">The sequence shown here is derived from an EMBL/GenBank/DDBJ whole genome shotgun (WGS) entry which is preliminary data.</text>
</comment>
<dbReference type="PANTHER" id="PTHR42879">
    <property type="entry name" value="3-OXOACYL-(ACYL-CARRIER-PROTEIN) REDUCTASE"/>
    <property type="match status" value="1"/>
</dbReference>
<reference evidence="4 7" key="4">
    <citation type="journal article" date="2024" name="Microbiol. Resour. Announc.">
        <title>Genome annotations for the ascomycete fungi Trichoderma harzianum, Trichoderma aggressivum, and Purpureocillium lilacinum.</title>
        <authorList>
            <person name="Beijen E.P.W."/>
            <person name="Ohm R.A."/>
        </authorList>
    </citation>
    <scope>NUCLEOTIDE SEQUENCE [LARGE SCALE GENOMIC DNA]</scope>
    <source>
        <strain evidence="4 7">CBS 150709</strain>
    </source>
</reference>
<dbReference type="EMBL" id="JAWRVI010000037">
    <property type="protein sequence ID" value="KAK4086874.1"/>
    <property type="molecule type" value="Genomic_DNA"/>
</dbReference>
<keyword evidence="7" id="KW-1185">Reference proteome</keyword>
<dbReference type="InterPro" id="IPR002347">
    <property type="entry name" value="SDR_fam"/>
</dbReference>
<evidence type="ECO:0000256" key="1">
    <source>
        <dbReference type="ARBA" id="ARBA00006484"/>
    </source>
</evidence>
<dbReference type="GO" id="GO:0004316">
    <property type="term" value="F:3-oxoacyl-[acyl-carrier-protein] reductase (NADPH) activity"/>
    <property type="evidence" value="ECO:0007669"/>
    <property type="project" value="UniProtKB-EC"/>
</dbReference>
<dbReference type="SUPFAM" id="SSF51735">
    <property type="entry name" value="NAD(P)-binding Rossmann-fold domains"/>
    <property type="match status" value="1"/>
</dbReference>
<evidence type="ECO:0000313" key="7">
    <source>
        <dbReference type="Proteomes" id="UP001287286"/>
    </source>
</evidence>
<comment type="similarity">
    <text evidence="1">Belongs to the short-chain dehydrogenases/reductases (SDR) family.</text>
</comment>
<name>A0A2U3DW00_PURLI</name>
<dbReference type="AlphaFoldDB" id="A0A2U3DW00"/>
<dbReference type="Gene3D" id="3.40.50.720">
    <property type="entry name" value="NAD(P)-binding Rossmann-like Domain"/>
    <property type="match status" value="1"/>
</dbReference>
<reference evidence="5" key="1">
    <citation type="submission" date="2015-05" db="EMBL/GenBank/DDBJ databases">
        <authorList>
            <person name="Wang D.B."/>
            <person name="Wang M."/>
        </authorList>
    </citation>
    <scope>NUCLEOTIDE SEQUENCE</scope>
    <source>
        <strain evidence="5">36-1</strain>
    </source>
</reference>
<sequence>MTTLTLQDVDNRVKGRLALVTGATGGIGSACARALAAEGCDVALHYASSEEKAEALATSLREAHPSQLFTTIRADLSDRAATRSLVPTLLGREAVTARGHAAVSVLVANAGMGRRIRDVANIGEDDWDDILEVNARSQFVVTKACVEGMRRQGWGRVVLVGSIASRGGGINGCHYAASKGAMTTWKSTDHVEELKASDPGLGIAASVPVHRLGVPEEVANVVSMFVKTGYMTGQEVLLAGGLK</sequence>
<dbReference type="Proteomes" id="UP001287286">
    <property type="component" value="Unassembled WGS sequence"/>
</dbReference>
<dbReference type="InterPro" id="IPR036291">
    <property type="entry name" value="NAD(P)-bd_dom_sf"/>
</dbReference>
<evidence type="ECO:0000256" key="2">
    <source>
        <dbReference type="ARBA" id="ARBA00012948"/>
    </source>
</evidence>
<comment type="catalytic activity">
    <reaction evidence="3">
        <text>a (3R)-hydroxyacyl-[ACP] + NADP(+) = a 3-oxoacyl-[ACP] + NADPH + H(+)</text>
        <dbReference type="Rhea" id="RHEA:17397"/>
        <dbReference type="Rhea" id="RHEA-COMP:9916"/>
        <dbReference type="Rhea" id="RHEA-COMP:9945"/>
        <dbReference type="ChEBI" id="CHEBI:15378"/>
        <dbReference type="ChEBI" id="CHEBI:57783"/>
        <dbReference type="ChEBI" id="CHEBI:58349"/>
        <dbReference type="ChEBI" id="CHEBI:78776"/>
        <dbReference type="ChEBI" id="CHEBI:78827"/>
        <dbReference type="EC" id="1.1.1.100"/>
    </reaction>
</comment>
<evidence type="ECO:0000313" key="4">
    <source>
        <dbReference type="EMBL" id="KAK4086874.1"/>
    </source>
</evidence>
<reference evidence="5 6" key="2">
    <citation type="journal article" date="2016" name="Front. Microbiol.">
        <title>Genome and transcriptome sequences reveal the specific parasitism of the nematophagous Purpureocillium lilacinum 36-1.</title>
        <authorList>
            <person name="Xie J."/>
            <person name="Li S."/>
            <person name="Mo C."/>
            <person name="Xiao X."/>
            <person name="Peng D."/>
            <person name="Wang G."/>
            <person name="Xiao Y."/>
        </authorList>
    </citation>
    <scope>NUCLEOTIDE SEQUENCE [LARGE SCALE GENOMIC DNA]</scope>
    <source>
        <strain evidence="5 6">36-1</strain>
    </source>
</reference>
<organism evidence="5 6">
    <name type="scientific">Purpureocillium lilacinum</name>
    <name type="common">Paecilomyces lilacinus</name>
    <dbReference type="NCBI Taxonomy" id="33203"/>
    <lineage>
        <taxon>Eukaryota</taxon>
        <taxon>Fungi</taxon>
        <taxon>Dikarya</taxon>
        <taxon>Ascomycota</taxon>
        <taxon>Pezizomycotina</taxon>
        <taxon>Sordariomycetes</taxon>
        <taxon>Hypocreomycetidae</taxon>
        <taxon>Hypocreales</taxon>
        <taxon>Ophiocordycipitaceae</taxon>
        <taxon>Purpureocillium</taxon>
    </lineage>
</organism>
<evidence type="ECO:0000313" key="5">
    <source>
        <dbReference type="EMBL" id="PWI66426.1"/>
    </source>
</evidence>
<proteinExistence type="inferred from homology"/>
<dbReference type="Proteomes" id="UP000245956">
    <property type="component" value="Unassembled WGS sequence"/>
</dbReference>
<dbReference type="EC" id="1.1.1.100" evidence="2"/>
<gene>
    <name evidence="5" type="ORF">PCL_05124</name>
    <name evidence="4" type="ORF">Purlil1_8824</name>
</gene>
<evidence type="ECO:0000313" key="6">
    <source>
        <dbReference type="Proteomes" id="UP000245956"/>
    </source>
</evidence>